<dbReference type="Proteomes" id="UP001307889">
    <property type="component" value="Chromosome 5"/>
</dbReference>
<evidence type="ECO:0000256" key="4">
    <source>
        <dbReference type="ARBA" id="ARBA00022723"/>
    </source>
</evidence>
<sequence length="354" mass="39249">MTPPATGKKKKLISSFDTDFLSSPHRSPLVKSSKDIEEINKEVSEMIEDEEIGINCKVDDLLSQLEQSDNDENEPNNFENAAASTPVHLPSTPSSSSPMDQKFFPIFNRTPGSGVNYSFGLTSSAKKNTPALKGLGSDQMLLDCGQSKLREVQCPACDLLYVQGVPEDEAQHSKFHHTFTQMIYNGFKSEYVVGLDGPNKIVMARPQGGDARYWNKALDFKRVVDFELGAPAGDELPDQIYLYISGKNVTGFLSACRIKEAHRLLPPLSSQFDDPKLPALCSEESFPAKCGVTRLWVSPTARKRGIAKAMMDALRRNFLFGTILALDHIAMSSPTADGRLFSTKYFKRDDFLVY</sequence>
<keyword evidence="9" id="KW-0012">Acyltransferase</keyword>
<evidence type="ECO:0000256" key="7">
    <source>
        <dbReference type="ARBA" id="ARBA00023242"/>
    </source>
</evidence>
<protein>
    <submittedName>
        <fullName evidence="13">Establishment of cohesion 1 homolog</fullName>
    </submittedName>
</protein>
<keyword evidence="6" id="KW-0862">Zinc</keyword>
<feature type="region of interest" description="Disordered" evidence="10">
    <location>
        <begin position="1"/>
        <end position="32"/>
    </location>
</feature>
<dbReference type="CDD" id="cd04301">
    <property type="entry name" value="NAT_SF"/>
    <property type="match status" value="1"/>
</dbReference>
<accession>A0ABN7ARX0</accession>
<evidence type="ECO:0000256" key="9">
    <source>
        <dbReference type="ARBA" id="ARBA00023315"/>
    </source>
</evidence>
<keyword evidence="14" id="KW-1185">Reference proteome</keyword>
<comment type="subcellular location">
    <subcellularLocation>
        <location evidence="1">Nucleus</location>
    </subcellularLocation>
</comment>
<evidence type="ECO:0000313" key="14">
    <source>
        <dbReference type="Proteomes" id="UP001307889"/>
    </source>
</evidence>
<evidence type="ECO:0000259" key="12">
    <source>
        <dbReference type="Pfam" id="PF13880"/>
    </source>
</evidence>
<evidence type="ECO:0000256" key="8">
    <source>
        <dbReference type="ARBA" id="ARBA00023306"/>
    </source>
</evidence>
<evidence type="ECO:0000259" key="11">
    <source>
        <dbReference type="Pfam" id="PF13878"/>
    </source>
</evidence>
<comment type="similarity">
    <text evidence="2">Belongs to the acetyltransferase family. ECO subfamily.</text>
</comment>
<gene>
    <name evidence="13" type="ORF">NTJ_07755</name>
</gene>
<feature type="domain" description="N-acetyltransferase ESCO zinc-finger" evidence="11">
    <location>
        <begin position="139"/>
        <end position="177"/>
    </location>
</feature>
<organism evidence="13 14">
    <name type="scientific">Nesidiocoris tenuis</name>
    <dbReference type="NCBI Taxonomy" id="355587"/>
    <lineage>
        <taxon>Eukaryota</taxon>
        <taxon>Metazoa</taxon>
        <taxon>Ecdysozoa</taxon>
        <taxon>Arthropoda</taxon>
        <taxon>Hexapoda</taxon>
        <taxon>Insecta</taxon>
        <taxon>Pterygota</taxon>
        <taxon>Neoptera</taxon>
        <taxon>Paraneoptera</taxon>
        <taxon>Hemiptera</taxon>
        <taxon>Heteroptera</taxon>
        <taxon>Panheteroptera</taxon>
        <taxon>Cimicomorpha</taxon>
        <taxon>Miridae</taxon>
        <taxon>Dicyphina</taxon>
        <taxon>Nesidiocoris</taxon>
    </lineage>
</organism>
<feature type="domain" description="N-acetyltransferase ESCO acetyl-transferase" evidence="12">
    <location>
        <begin position="287"/>
        <end position="354"/>
    </location>
</feature>
<proteinExistence type="inferred from homology"/>
<feature type="compositionally biased region" description="Polar residues" evidence="10">
    <location>
        <begin position="15"/>
        <end position="25"/>
    </location>
</feature>
<keyword evidence="5" id="KW-0863">Zinc-finger</keyword>
<dbReference type="InterPro" id="IPR028005">
    <property type="entry name" value="AcTrfase_ESCO_Znf_dom"/>
</dbReference>
<evidence type="ECO:0000256" key="2">
    <source>
        <dbReference type="ARBA" id="ARBA00005816"/>
    </source>
</evidence>
<evidence type="ECO:0000256" key="1">
    <source>
        <dbReference type="ARBA" id="ARBA00004123"/>
    </source>
</evidence>
<dbReference type="Pfam" id="PF13880">
    <property type="entry name" value="Acetyltransf_13"/>
    <property type="match status" value="1"/>
</dbReference>
<name>A0ABN7ARX0_9HEMI</name>
<dbReference type="PANTHER" id="PTHR45884:SF2">
    <property type="entry name" value="N-ACETYLTRANSFERASE ECO"/>
    <property type="match status" value="1"/>
</dbReference>
<feature type="region of interest" description="Disordered" evidence="10">
    <location>
        <begin position="67"/>
        <end position="98"/>
    </location>
</feature>
<evidence type="ECO:0000256" key="5">
    <source>
        <dbReference type="ARBA" id="ARBA00022771"/>
    </source>
</evidence>
<dbReference type="Pfam" id="PF13878">
    <property type="entry name" value="zf-C2H2_3"/>
    <property type="match status" value="1"/>
</dbReference>
<dbReference type="InterPro" id="IPR028009">
    <property type="entry name" value="ESCO_Acetyltransf_dom"/>
</dbReference>
<evidence type="ECO:0000256" key="6">
    <source>
        <dbReference type="ARBA" id="ARBA00022833"/>
    </source>
</evidence>
<reference evidence="13 14" key="1">
    <citation type="submission" date="2023-09" db="EMBL/GenBank/DDBJ databases">
        <title>Nesidiocoris tenuis whole genome shotgun sequence.</title>
        <authorList>
            <person name="Shibata T."/>
            <person name="Shimoda M."/>
            <person name="Kobayashi T."/>
            <person name="Uehara T."/>
        </authorList>
    </citation>
    <scope>NUCLEOTIDE SEQUENCE [LARGE SCALE GENOMIC DNA]</scope>
    <source>
        <strain evidence="13 14">Japan</strain>
    </source>
</reference>
<keyword evidence="7" id="KW-0539">Nucleus</keyword>
<evidence type="ECO:0000256" key="3">
    <source>
        <dbReference type="ARBA" id="ARBA00022679"/>
    </source>
</evidence>
<keyword evidence="8" id="KW-0131">Cell cycle</keyword>
<keyword evidence="3" id="KW-0808">Transferase</keyword>
<evidence type="ECO:0000313" key="13">
    <source>
        <dbReference type="EMBL" id="BES94946.1"/>
    </source>
</evidence>
<dbReference type="PANTHER" id="PTHR45884">
    <property type="entry name" value="N-ACETYLTRANSFERASE ECO"/>
    <property type="match status" value="1"/>
</dbReference>
<keyword evidence="4" id="KW-0479">Metal-binding</keyword>
<evidence type="ECO:0000256" key="10">
    <source>
        <dbReference type="SAM" id="MobiDB-lite"/>
    </source>
</evidence>
<dbReference type="Gene3D" id="3.40.630.30">
    <property type="match status" value="1"/>
</dbReference>
<dbReference type="EMBL" id="AP028913">
    <property type="protein sequence ID" value="BES94946.1"/>
    <property type="molecule type" value="Genomic_DNA"/>
</dbReference>